<evidence type="ECO:0000256" key="1">
    <source>
        <dbReference type="ARBA" id="ARBA00004477"/>
    </source>
</evidence>
<keyword evidence="9" id="KW-1185">Reference proteome</keyword>
<feature type="transmembrane region" description="Helical" evidence="7">
    <location>
        <begin position="136"/>
        <end position="155"/>
    </location>
</feature>
<comment type="subcellular location">
    <subcellularLocation>
        <location evidence="1 7">Endoplasmic reticulum membrane</location>
        <topology evidence="1 7">Multi-pass membrane protein</topology>
    </subcellularLocation>
</comment>
<evidence type="ECO:0000313" key="8">
    <source>
        <dbReference type="EMBL" id="CAD8146542.1"/>
    </source>
</evidence>
<dbReference type="PANTHER" id="PTHR11009">
    <property type="entry name" value="DER1-LIKE PROTEIN, DERLIN"/>
    <property type="match status" value="1"/>
</dbReference>
<dbReference type="Proteomes" id="UP000683925">
    <property type="component" value="Unassembled WGS sequence"/>
</dbReference>
<keyword evidence="5 7" id="KW-1133">Transmembrane helix</keyword>
<protein>
    <recommendedName>
        <fullName evidence="7">Derlin</fullName>
    </recommendedName>
</protein>
<gene>
    <name evidence="8" type="ORF">POCTA_138.1.T0180355</name>
</gene>
<keyword evidence="3 7" id="KW-0812">Transmembrane</keyword>
<dbReference type="OrthoDB" id="312312at2759"/>
<proteinExistence type="inferred from homology"/>
<dbReference type="Pfam" id="PF04511">
    <property type="entry name" value="DER1"/>
    <property type="match status" value="1"/>
</dbReference>
<evidence type="ECO:0000256" key="2">
    <source>
        <dbReference type="ARBA" id="ARBA00008917"/>
    </source>
</evidence>
<evidence type="ECO:0000256" key="6">
    <source>
        <dbReference type="ARBA" id="ARBA00023136"/>
    </source>
</evidence>
<feature type="transmembrane region" description="Helical" evidence="7">
    <location>
        <begin position="175"/>
        <end position="208"/>
    </location>
</feature>
<evidence type="ECO:0000256" key="3">
    <source>
        <dbReference type="ARBA" id="ARBA00022692"/>
    </source>
</evidence>
<keyword evidence="6 7" id="KW-0472">Membrane</keyword>
<dbReference type="InterPro" id="IPR007599">
    <property type="entry name" value="DER1"/>
</dbReference>
<evidence type="ECO:0000313" key="9">
    <source>
        <dbReference type="Proteomes" id="UP000683925"/>
    </source>
</evidence>
<comment type="caution">
    <text evidence="7">Lacks conserved residue(s) required for the propagation of feature annotation.</text>
</comment>
<feature type="transmembrane region" description="Helical" evidence="7">
    <location>
        <begin position="96"/>
        <end position="116"/>
    </location>
</feature>
<comment type="caution">
    <text evidence="8">The sequence shown here is derived from an EMBL/GenBank/DDBJ whole genome shotgun (WGS) entry which is preliminary data.</text>
</comment>
<dbReference type="OMA" id="CITIVGS"/>
<comment type="function">
    <text evidence="7">May be involved in the degradation of misfolded endoplasmic reticulum (ER) luminal proteins.</text>
</comment>
<dbReference type="GO" id="GO:0005789">
    <property type="term" value="C:endoplasmic reticulum membrane"/>
    <property type="evidence" value="ECO:0007669"/>
    <property type="project" value="UniProtKB-SubCell"/>
</dbReference>
<name>A0A8S1T7A6_PAROT</name>
<dbReference type="AlphaFoldDB" id="A0A8S1T7A6"/>
<sequence length="320" mass="38356">MQFLDIVNQKQKIMKKLHKVRFELTRNQSSHPECDPLDHSGISAMLMFMRSIIICDQFNREYSLITFFIFIIIKHVNMLSDFNSWYKTQPLFTRTYVSVLVLFGIIGKFKPSYLWYLMFDANKIFTLQIHRLFTHYFFSGTLSFSFIFHLLFIIFCIKNCEMMFEGSNYADFYYMILYFFITGDIMCWLFDYGFLSAAFCFALIYVWCKRKPFETVRFYFGFQFKSEYFPWVLIAFHAITDQDIVQDLIGLGIAHSYLLLKDFLPVTNSIALLETPQFFKNFVNKHIVKYAPFARNRFNQQQFQQPQRQQFFQGQGIRLG</sequence>
<accession>A0A8S1T7A6</accession>
<evidence type="ECO:0000256" key="7">
    <source>
        <dbReference type="RuleBase" id="RU363059"/>
    </source>
</evidence>
<reference evidence="8" key="1">
    <citation type="submission" date="2021-01" db="EMBL/GenBank/DDBJ databases">
        <authorList>
            <consortium name="Genoscope - CEA"/>
            <person name="William W."/>
        </authorList>
    </citation>
    <scope>NUCLEOTIDE SEQUENCE</scope>
</reference>
<evidence type="ECO:0000256" key="4">
    <source>
        <dbReference type="ARBA" id="ARBA00022824"/>
    </source>
</evidence>
<organism evidence="8 9">
    <name type="scientific">Paramecium octaurelia</name>
    <dbReference type="NCBI Taxonomy" id="43137"/>
    <lineage>
        <taxon>Eukaryota</taxon>
        <taxon>Sar</taxon>
        <taxon>Alveolata</taxon>
        <taxon>Ciliophora</taxon>
        <taxon>Intramacronucleata</taxon>
        <taxon>Oligohymenophorea</taxon>
        <taxon>Peniculida</taxon>
        <taxon>Parameciidae</taxon>
        <taxon>Paramecium</taxon>
    </lineage>
</organism>
<dbReference type="EMBL" id="CAJJDP010000018">
    <property type="protein sequence ID" value="CAD8146542.1"/>
    <property type="molecule type" value="Genomic_DNA"/>
</dbReference>
<evidence type="ECO:0000256" key="5">
    <source>
        <dbReference type="ARBA" id="ARBA00022989"/>
    </source>
</evidence>
<keyword evidence="4 7" id="KW-0256">Endoplasmic reticulum</keyword>
<dbReference type="GO" id="GO:0006950">
    <property type="term" value="P:response to stress"/>
    <property type="evidence" value="ECO:0007669"/>
    <property type="project" value="UniProtKB-ARBA"/>
</dbReference>
<comment type="similarity">
    <text evidence="2 7">Belongs to the derlin family.</text>
</comment>